<organism evidence="1 2">
    <name type="scientific">Roseobacter fucihabitans</name>
    <dbReference type="NCBI Taxonomy" id="1537242"/>
    <lineage>
        <taxon>Bacteria</taxon>
        <taxon>Pseudomonadati</taxon>
        <taxon>Pseudomonadota</taxon>
        <taxon>Alphaproteobacteria</taxon>
        <taxon>Rhodobacterales</taxon>
        <taxon>Roseobacteraceae</taxon>
        <taxon>Roseobacter</taxon>
    </lineage>
</organism>
<evidence type="ECO:0008006" key="3">
    <source>
        <dbReference type="Google" id="ProtNLM"/>
    </source>
</evidence>
<dbReference type="EMBL" id="CP143427">
    <property type="protein sequence ID" value="WVX51729.1"/>
    <property type="molecule type" value="Genomic_DNA"/>
</dbReference>
<dbReference type="InterPro" id="IPR059206">
    <property type="entry name" value="Sll1717-like"/>
</dbReference>
<geneLocation type="plasmid" evidence="1 2">
    <name>pROLI24</name>
</geneLocation>
<protein>
    <recommendedName>
        <fullName evidence="3">KAP NTPase domain-containing protein</fullName>
    </recommendedName>
</protein>
<accession>A0ABZ2C489</accession>
<keyword evidence="2" id="KW-1185">Reference proteome</keyword>
<keyword evidence="1" id="KW-0614">Plasmid</keyword>
<evidence type="ECO:0000313" key="1">
    <source>
        <dbReference type="EMBL" id="WVX51729.1"/>
    </source>
</evidence>
<gene>
    <name evidence="1" type="ORF">ROLI_048310</name>
</gene>
<dbReference type="NCBIfam" id="NF047389">
    <property type="entry name" value="ATPase_Sll1717"/>
    <property type="match status" value="1"/>
</dbReference>
<sequence>MARSFYMALLDSIITKLSLTNSGLFNKDYATLYSDALERNLRGPDLLSKFGGFISEIAKPLVGLDGSAAYSNLSHSTQEAVQRAVSNIVGKNSFYLFIDDTDQFADPNKPGHLNRVWALLLAARRLSYDFKHLRVVVTLRSEVWDRLQRDDHGQRDQTDHFRPLLVQMKSSREQVGRILDRRLALAAADAKATEESYQFFFEGSDARPPMSERRRSWRDLIVVRTRERPRDAIQLVNELAKSASRNGLFKVTEGVFHSVMPSFSRAISEQYGEEVRAEFSEALDYLKSFSELEGDEGQFISSADLIKEHLQRIFGRYGLTINGVRQSQSESSVFIIWQFLYASGVLNARASDASQKDGYRHLQASDDPFLVSKRRWNEMQRYLWEVDPVYRDYLFILKAERETTTGLPTREKLKSTRRRRK</sequence>
<proteinExistence type="predicted"/>
<reference evidence="1 2" key="1">
    <citation type="submission" date="2024-01" db="EMBL/GenBank/DDBJ databases">
        <title>Roseobacter fucihabitans sp. nov., isolated from the brown alga Fucus spiralis.</title>
        <authorList>
            <person name="Hahnke S."/>
            <person name="Berger M."/>
            <person name="Schlingloff A."/>
            <person name="Athale I."/>
            <person name="Neumann-Schaal M."/>
            <person name="Adenaya A."/>
            <person name="Poehlein A."/>
            <person name="Daniel R."/>
            <person name="Pertersen J."/>
            <person name="Brinkhoff T."/>
        </authorList>
    </citation>
    <scope>NUCLEOTIDE SEQUENCE [LARGE SCALE GENOMIC DNA]</scope>
    <source>
        <strain evidence="1 2">B14</strain>
        <plasmid evidence="1 2">pROLI24</plasmid>
    </source>
</reference>
<dbReference type="Proteomes" id="UP001318682">
    <property type="component" value="Plasmid pROLI24"/>
</dbReference>
<name>A0ABZ2C489_9RHOB</name>
<evidence type="ECO:0000313" key="2">
    <source>
        <dbReference type="Proteomes" id="UP001318682"/>
    </source>
</evidence>